<keyword evidence="2" id="KW-0687">Ribonucleoprotein</keyword>
<name>A0ABN9Z186_PIPNA</name>
<evidence type="ECO:0000256" key="1">
    <source>
        <dbReference type="ARBA" id="ARBA00022980"/>
    </source>
</evidence>
<evidence type="ECO:0000259" key="4">
    <source>
        <dbReference type="Pfam" id="PF17135"/>
    </source>
</evidence>
<feature type="domain" description="Large ribosomal subunit protein uL15/eL18" evidence="4">
    <location>
        <begin position="2"/>
        <end position="40"/>
    </location>
</feature>
<dbReference type="Proteomes" id="UP001314169">
    <property type="component" value="Chromosome 1"/>
</dbReference>
<sequence>MGVDIRHNEDRKVRRKESKSQDIDLRLLVKLYRFPARRTAPLSTKWCSRGCSCVAPTGQAVAFPDDPQDEASWPGGQDRRGCRDDP</sequence>
<evidence type="ECO:0000256" key="3">
    <source>
        <dbReference type="SAM" id="MobiDB-lite"/>
    </source>
</evidence>
<protein>
    <recommendedName>
        <fullName evidence="4">Large ribosomal subunit protein uL15/eL18 domain-containing protein</fullName>
    </recommendedName>
</protein>
<proteinExistence type="predicted"/>
<accession>A0ABN9Z186</accession>
<keyword evidence="6" id="KW-1185">Reference proteome</keyword>
<dbReference type="Pfam" id="PF17135">
    <property type="entry name" value="Ribosomal_L18"/>
    <property type="match status" value="1"/>
</dbReference>
<dbReference type="InterPro" id="IPR021131">
    <property type="entry name" value="Ribosomal_uL15/eL18"/>
</dbReference>
<organism evidence="5 6">
    <name type="scientific">Pipistrellus nathusii</name>
    <name type="common">Nathusius' pipistrelle</name>
    <dbReference type="NCBI Taxonomy" id="59473"/>
    <lineage>
        <taxon>Eukaryota</taxon>
        <taxon>Metazoa</taxon>
        <taxon>Chordata</taxon>
        <taxon>Craniata</taxon>
        <taxon>Vertebrata</taxon>
        <taxon>Euteleostomi</taxon>
        <taxon>Mammalia</taxon>
        <taxon>Eutheria</taxon>
        <taxon>Laurasiatheria</taxon>
        <taxon>Chiroptera</taxon>
        <taxon>Yangochiroptera</taxon>
        <taxon>Vespertilionidae</taxon>
        <taxon>Pipistrellus</taxon>
    </lineage>
</organism>
<dbReference type="EMBL" id="OY882858">
    <property type="protein sequence ID" value="CAK6431990.1"/>
    <property type="molecule type" value="Genomic_DNA"/>
</dbReference>
<reference evidence="5" key="1">
    <citation type="submission" date="2023-12" db="EMBL/GenBank/DDBJ databases">
        <authorList>
            <person name="Brown T."/>
        </authorList>
    </citation>
    <scope>NUCLEOTIDE SEQUENCE</scope>
</reference>
<dbReference type="Gene3D" id="3.100.10.10">
    <property type="match status" value="1"/>
</dbReference>
<gene>
    <name evidence="5" type="ORF">MPIPNATIZW_LOCUS296</name>
</gene>
<feature type="region of interest" description="Disordered" evidence="3">
    <location>
        <begin position="59"/>
        <end position="86"/>
    </location>
</feature>
<keyword evidence="1" id="KW-0689">Ribosomal protein</keyword>
<evidence type="ECO:0000313" key="6">
    <source>
        <dbReference type="Proteomes" id="UP001314169"/>
    </source>
</evidence>
<evidence type="ECO:0000313" key="5">
    <source>
        <dbReference type="EMBL" id="CAK6431990.1"/>
    </source>
</evidence>
<feature type="compositionally biased region" description="Basic and acidic residues" evidence="3">
    <location>
        <begin position="77"/>
        <end position="86"/>
    </location>
</feature>
<evidence type="ECO:0000256" key="2">
    <source>
        <dbReference type="ARBA" id="ARBA00023274"/>
    </source>
</evidence>
<feature type="region of interest" description="Disordered" evidence="3">
    <location>
        <begin position="1"/>
        <end position="20"/>
    </location>
</feature>